<dbReference type="SMART" id="SM00248">
    <property type="entry name" value="ANK"/>
    <property type="match status" value="10"/>
</dbReference>
<feature type="non-terminal residue" evidence="6">
    <location>
        <position position="1"/>
    </location>
</feature>
<dbReference type="Gene3D" id="1.25.40.20">
    <property type="entry name" value="Ankyrin repeat-containing domain"/>
    <property type="match status" value="3"/>
</dbReference>
<evidence type="ECO:0000313" key="6">
    <source>
        <dbReference type="EMBL" id="KAF0325138.1"/>
    </source>
</evidence>
<dbReference type="Pfam" id="PF12796">
    <property type="entry name" value="Ank_2"/>
    <property type="match status" value="3"/>
</dbReference>
<dbReference type="Pfam" id="PF24883">
    <property type="entry name" value="NPHP3_N"/>
    <property type="match status" value="1"/>
</dbReference>
<reference evidence="6 7" key="1">
    <citation type="submission" date="2019-12" db="EMBL/GenBank/DDBJ databases">
        <title>A genome sequence resource for the geographically widespread anthracnose pathogen Colletotrichum asianum.</title>
        <authorList>
            <person name="Meng Y."/>
        </authorList>
    </citation>
    <scope>NUCLEOTIDE SEQUENCE [LARGE SCALE GENOMIC DNA]</scope>
    <source>
        <strain evidence="6 7">ICMP 18580</strain>
    </source>
</reference>
<feature type="domain" description="Nephrocystin 3-like N-terminal" evidence="5">
    <location>
        <begin position="101"/>
        <end position="266"/>
    </location>
</feature>
<dbReference type="PANTHER" id="PTHR10039">
    <property type="entry name" value="AMELOGENIN"/>
    <property type="match status" value="1"/>
</dbReference>
<organism evidence="6 7">
    <name type="scientific">Colletotrichum asianum</name>
    <dbReference type="NCBI Taxonomy" id="702518"/>
    <lineage>
        <taxon>Eukaryota</taxon>
        <taxon>Fungi</taxon>
        <taxon>Dikarya</taxon>
        <taxon>Ascomycota</taxon>
        <taxon>Pezizomycotina</taxon>
        <taxon>Sordariomycetes</taxon>
        <taxon>Hypocreomycetidae</taxon>
        <taxon>Glomerellales</taxon>
        <taxon>Glomerellaceae</taxon>
        <taxon>Colletotrichum</taxon>
        <taxon>Colletotrichum gloeosporioides species complex</taxon>
    </lineage>
</organism>
<feature type="coiled-coil region" evidence="3">
    <location>
        <begin position="42"/>
        <end position="69"/>
    </location>
</feature>
<dbReference type="InterPro" id="IPR056884">
    <property type="entry name" value="NPHP3-like_N"/>
</dbReference>
<evidence type="ECO:0000256" key="3">
    <source>
        <dbReference type="SAM" id="Coils"/>
    </source>
</evidence>
<feature type="repeat" description="ANK" evidence="2">
    <location>
        <begin position="860"/>
        <end position="892"/>
    </location>
</feature>
<dbReference type="EMBL" id="WOWK01000039">
    <property type="protein sequence ID" value="KAF0325138.1"/>
    <property type="molecule type" value="Genomic_DNA"/>
</dbReference>
<comment type="caution">
    <text evidence="6">The sequence shown here is derived from an EMBL/GenBank/DDBJ whole genome shotgun (WGS) entry which is preliminary data.</text>
</comment>
<dbReference type="InterPro" id="IPR002110">
    <property type="entry name" value="Ankyrin_rpt"/>
</dbReference>
<evidence type="ECO:0000256" key="1">
    <source>
        <dbReference type="ARBA" id="ARBA00022737"/>
    </source>
</evidence>
<dbReference type="PROSITE" id="PS50297">
    <property type="entry name" value="ANK_REP_REGION"/>
    <property type="match status" value="2"/>
</dbReference>
<dbReference type="Proteomes" id="UP000434172">
    <property type="component" value="Unassembled WGS sequence"/>
</dbReference>
<dbReference type="Gene3D" id="3.40.50.300">
    <property type="entry name" value="P-loop containing nucleotide triphosphate hydrolases"/>
    <property type="match status" value="1"/>
</dbReference>
<dbReference type="InterPro" id="IPR027417">
    <property type="entry name" value="P-loop_NTPase"/>
</dbReference>
<proteinExistence type="predicted"/>
<dbReference type="PANTHER" id="PTHR10039:SF14">
    <property type="entry name" value="NACHT DOMAIN-CONTAINING PROTEIN"/>
    <property type="match status" value="1"/>
</dbReference>
<dbReference type="Pfam" id="PF22939">
    <property type="entry name" value="WHD_GPIID"/>
    <property type="match status" value="1"/>
</dbReference>
<evidence type="ECO:0000313" key="7">
    <source>
        <dbReference type="Proteomes" id="UP000434172"/>
    </source>
</evidence>
<keyword evidence="3" id="KW-0175">Coiled coil</keyword>
<dbReference type="SUPFAM" id="SSF48403">
    <property type="entry name" value="Ankyrin repeat"/>
    <property type="match status" value="1"/>
</dbReference>
<dbReference type="OrthoDB" id="163438at2759"/>
<evidence type="ECO:0000259" key="4">
    <source>
        <dbReference type="Pfam" id="PF22939"/>
    </source>
</evidence>
<dbReference type="PROSITE" id="PS50088">
    <property type="entry name" value="ANK_REPEAT"/>
    <property type="match status" value="2"/>
</dbReference>
<name>A0A8H3WBX4_9PEZI</name>
<dbReference type="AlphaFoldDB" id="A0A8H3WBX4"/>
<keyword evidence="1" id="KW-0677">Repeat</keyword>
<evidence type="ECO:0008006" key="8">
    <source>
        <dbReference type="Google" id="ProtNLM"/>
    </source>
</evidence>
<keyword evidence="2" id="KW-0040">ANK repeat</keyword>
<evidence type="ECO:0000256" key="2">
    <source>
        <dbReference type="PROSITE-ProRule" id="PRU00023"/>
    </source>
</evidence>
<sequence>MKMSRSLKDDVVGDFSSKLGWSKETTETIDADHREMVRQPGMRDISAVLQEFEEEVRKQTEQHPRENGESVELDFTYTYLDRFKPFDYCESLHQVPESHRDTCKWLWNEDSVKLWLSNAGSDVFWLHGYPGRGKSVFARFLVENLRNHISSPSTTIYFFCSYKDDRARTNKNLVSSLIHQLVSEDLTLSKAIDKKHKVIHDGITSSESTLWDILLMVMGAIKEKTVCIVIDALDELLQVHWASFLRRIFEIIETGKTPVRIAITSRTEPDIETSLSSRSIHLNLGCIQQSRSDVTAYLSDTILEYGQRNNFDHHLRNHILSAFDERADGMFQWASLAWFYFIDGVGLWSRSVIQQKLEELNNLPPGMDALYHRIMRSIDSRFWPALLSSFSWILVAKRPLTIGEISIGLGMRKRPGRFHDIEVILNMDSFFQERCPHLVKVDHARRITFVHQSFKEFLMQKDVVRRTGDLVSPNEFFVDWNAMNLEAGIDCLAFLGLDGYSPERAIKKVRPWLSSHIEQFQPWSSPHSQPLLPQLSLKDCDFEAYETFCDYSASFLASHLQGQETENAVWPFFSKILVSGAGRLRWDHQTPVAFYLIQNDLVGLLDQVASTGVDLNEPYKNKHVIFSALQYTFETISVITNLGIDINGRDTLGHTVLHQLIQQGKPITTISEWMDHDGVNVNAQNGYGQTPLHAAIFWEAAPGDCHLVNLLLQVPGVDPNLQDREGRTPLTFALHWNRECAARALVASPSVNVQNVSLERETPLINAIRQGYEDISLTILGKLNSVDDAHDIVGRTVLHWTISRFMFDAFLIALHKQKAIIDDRDNMGRTALHYAAADGLQDFVAQLANRGASMSLGNAYRETPLHVAAANGHLNICQLFLTKMTNLEINLSDINGWTALHRALAAGRDDMALWFLKTRRFNIRRKDKHGRTAVAFAAAYSSRSVLAACIDAYPEQLTQTDSIGNTHLHMAAEAGNRPNVSYLLEIAISRNIAAIGPNCENKWGKRPLDLVVDW</sequence>
<accession>A0A8H3WBX4</accession>
<evidence type="ECO:0000259" key="5">
    <source>
        <dbReference type="Pfam" id="PF24883"/>
    </source>
</evidence>
<gene>
    <name evidence="6" type="ORF">GQ607_007759</name>
</gene>
<dbReference type="SUPFAM" id="SSF52540">
    <property type="entry name" value="P-loop containing nucleoside triphosphate hydrolases"/>
    <property type="match status" value="1"/>
</dbReference>
<protein>
    <recommendedName>
        <fullName evidence="8">NACHT domain-containing protein</fullName>
    </recommendedName>
</protein>
<dbReference type="InterPro" id="IPR054471">
    <property type="entry name" value="GPIID_WHD"/>
</dbReference>
<dbReference type="InterPro" id="IPR036770">
    <property type="entry name" value="Ankyrin_rpt-contain_sf"/>
</dbReference>
<keyword evidence="7" id="KW-1185">Reference proteome</keyword>
<feature type="repeat" description="ANK" evidence="2">
    <location>
        <begin position="827"/>
        <end position="859"/>
    </location>
</feature>
<feature type="domain" description="GPI inositol-deacylase winged helix" evidence="4">
    <location>
        <begin position="390"/>
        <end position="462"/>
    </location>
</feature>